<dbReference type="CDD" id="cd01545">
    <property type="entry name" value="PBP1_SalR"/>
    <property type="match status" value="1"/>
</dbReference>
<dbReference type="PANTHER" id="PTHR30146:SF153">
    <property type="entry name" value="LACTOSE OPERON REPRESSOR"/>
    <property type="match status" value="1"/>
</dbReference>
<comment type="caution">
    <text evidence="6">The sequence shown here is derived from an EMBL/GenBank/DDBJ whole genome shotgun (WGS) entry which is preliminary data.</text>
</comment>
<accession>A0ABQ5V759</accession>
<feature type="domain" description="HTH lacI-type" evidence="5">
    <location>
        <begin position="2"/>
        <end position="56"/>
    </location>
</feature>
<evidence type="ECO:0000259" key="5">
    <source>
        <dbReference type="PROSITE" id="PS50932"/>
    </source>
</evidence>
<keyword evidence="2" id="KW-0238">DNA-binding</keyword>
<gene>
    <name evidence="6" type="ORF">GCM10007853_02900</name>
</gene>
<dbReference type="PANTHER" id="PTHR30146">
    <property type="entry name" value="LACI-RELATED TRANSCRIPTIONAL REPRESSOR"/>
    <property type="match status" value="1"/>
</dbReference>
<dbReference type="Proteomes" id="UP001161391">
    <property type="component" value="Unassembled WGS sequence"/>
</dbReference>
<keyword evidence="1" id="KW-0805">Transcription regulation</keyword>
<keyword evidence="7" id="KW-1185">Reference proteome</keyword>
<feature type="region of interest" description="Disordered" evidence="4">
    <location>
        <begin position="308"/>
        <end position="332"/>
    </location>
</feature>
<evidence type="ECO:0000313" key="6">
    <source>
        <dbReference type="EMBL" id="GLQ22416.1"/>
    </source>
</evidence>
<reference evidence="6" key="1">
    <citation type="journal article" date="2014" name="Int. J. Syst. Evol. Microbiol.">
        <title>Complete genome of a new Firmicutes species belonging to the dominant human colonic microbiota ('Ruminococcus bicirculans') reveals two chromosomes and a selective capacity to utilize plant glucans.</title>
        <authorList>
            <consortium name="NISC Comparative Sequencing Program"/>
            <person name="Wegmann U."/>
            <person name="Louis P."/>
            <person name="Goesmann A."/>
            <person name="Henrissat B."/>
            <person name="Duncan S.H."/>
            <person name="Flint H.J."/>
        </authorList>
    </citation>
    <scope>NUCLEOTIDE SEQUENCE</scope>
    <source>
        <strain evidence="6">NBRC 108219</strain>
    </source>
</reference>
<dbReference type="SUPFAM" id="SSF53822">
    <property type="entry name" value="Periplasmic binding protein-like I"/>
    <property type="match status" value="1"/>
</dbReference>
<dbReference type="Gene3D" id="3.40.50.2300">
    <property type="match status" value="2"/>
</dbReference>
<dbReference type="Pfam" id="PF13377">
    <property type="entry name" value="Peripla_BP_3"/>
    <property type="match status" value="1"/>
</dbReference>
<dbReference type="Gene3D" id="1.10.260.40">
    <property type="entry name" value="lambda repressor-like DNA-binding domains"/>
    <property type="match status" value="1"/>
</dbReference>
<dbReference type="SMART" id="SM00354">
    <property type="entry name" value="HTH_LACI"/>
    <property type="match status" value="1"/>
</dbReference>
<name>A0ABQ5V759_9PROT</name>
<dbReference type="RefSeq" id="WP_284386764.1">
    <property type="nucleotide sequence ID" value="NZ_BSNK01000001.1"/>
</dbReference>
<dbReference type="Pfam" id="PF00356">
    <property type="entry name" value="LacI"/>
    <property type="match status" value="1"/>
</dbReference>
<evidence type="ECO:0000256" key="1">
    <source>
        <dbReference type="ARBA" id="ARBA00023015"/>
    </source>
</evidence>
<reference evidence="6" key="2">
    <citation type="submission" date="2023-01" db="EMBL/GenBank/DDBJ databases">
        <title>Draft genome sequence of Algimonas ampicilliniresistens strain NBRC 108219.</title>
        <authorList>
            <person name="Sun Q."/>
            <person name="Mori K."/>
        </authorList>
    </citation>
    <scope>NUCLEOTIDE SEQUENCE</scope>
    <source>
        <strain evidence="6">NBRC 108219</strain>
    </source>
</reference>
<evidence type="ECO:0000256" key="3">
    <source>
        <dbReference type="ARBA" id="ARBA00023163"/>
    </source>
</evidence>
<dbReference type="EMBL" id="BSNK01000001">
    <property type="protein sequence ID" value="GLQ22416.1"/>
    <property type="molecule type" value="Genomic_DNA"/>
</dbReference>
<evidence type="ECO:0000313" key="7">
    <source>
        <dbReference type="Proteomes" id="UP001161391"/>
    </source>
</evidence>
<dbReference type="SUPFAM" id="SSF47413">
    <property type="entry name" value="lambda repressor-like DNA-binding domains"/>
    <property type="match status" value="1"/>
</dbReference>
<protein>
    <submittedName>
        <fullName evidence="6">LacI family transcriptional regulator</fullName>
    </submittedName>
</protein>
<evidence type="ECO:0000256" key="2">
    <source>
        <dbReference type="ARBA" id="ARBA00023125"/>
    </source>
</evidence>
<dbReference type="InterPro" id="IPR010982">
    <property type="entry name" value="Lambda_DNA-bd_dom_sf"/>
</dbReference>
<evidence type="ECO:0000256" key="4">
    <source>
        <dbReference type="SAM" id="MobiDB-lite"/>
    </source>
</evidence>
<sequence length="332" mass="35972">MTTIIDVAQKAGVSFKTVSRVLNGEPGVRERTRKKVLDAAQLLDYKVNHSARSLRSRSPTLVGLLFDNPSRSYTHDLQLGALTGCQGAGFSLVVQSGVSNDAIDAIAKRNGLVGIIIGAPQADSLPLVQRLEAHGIPLVRIATQLPIGETHHISVDERAAARDATEHLLDLGHTNIGIINGPSNQHMATLRFQGFQDAFSDRGLMYDDRFTETGGFDFASGMQIAERYLTADKRPTAIFAANDDMASGCLAAAYKLDIRVPDDLSVVGFDDSPIATVVYPSLTTIRQSTTEMTEMGVKLLDQIRRGQVPHTREHISPHILVQRDSTAPPPKS</sequence>
<dbReference type="PRINTS" id="PR00036">
    <property type="entry name" value="HTHLACI"/>
</dbReference>
<dbReference type="InterPro" id="IPR028082">
    <property type="entry name" value="Peripla_BP_I"/>
</dbReference>
<keyword evidence="3" id="KW-0804">Transcription</keyword>
<dbReference type="PROSITE" id="PS50932">
    <property type="entry name" value="HTH_LACI_2"/>
    <property type="match status" value="1"/>
</dbReference>
<dbReference type="CDD" id="cd01392">
    <property type="entry name" value="HTH_LacI"/>
    <property type="match status" value="1"/>
</dbReference>
<dbReference type="InterPro" id="IPR000843">
    <property type="entry name" value="HTH_LacI"/>
</dbReference>
<proteinExistence type="predicted"/>
<dbReference type="InterPro" id="IPR046335">
    <property type="entry name" value="LacI/GalR-like_sensor"/>
</dbReference>
<organism evidence="6 7">
    <name type="scientific">Algimonas ampicilliniresistens</name>
    <dbReference type="NCBI Taxonomy" id="1298735"/>
    <lineage>
        <taxon>Bacteria</taxon>
        <taxon>Pseudomonadati</taxon>
        <taxon>Pseudomonadota</taxon>
        <taxon>Alphaproteobacteria</taxon>
        <taxon>Maricaulales</taxon>
        <taxon>Robiginitomaculaceae</taxon>
        <taxon>Algimonas</taxon>
    </lineage>
</organism>
<dbReference type="PROSITE" id="PS00356">
    <property type="entry name" value="HTH_LACI_1"/>
    <property type="match status" value="1"/>
</dbReference>